<sequence>MTALLVTGATGFVGAATRRALRERGVRLRTLVHHRRTGDDDEQVEGDLADPASLRGSCAGVDAVVHLAAAVGSDPDTCRAVNDAGVRALLAEARGAGVHRFVQLGTAAVYGRGEHRGPAEDEVRPRPESVTSETRLAGENAVLAAGGTVVRPYFVYGAGDRWVVPGLARLLAATGSTIEGARPRLGMVWVDDLAEIIAALAVDGAPPGRVLHANHPRPVPVRALVDRIVADLGVPAPQRDMSYRDAVQRLPGAADQLSLLACDRYFDSTAAWRGSGREPTPFEVGFARSLAWYRAHLAEDRAG</sequence>
<evidence type="ECO:0000259" key="1">
    <source>
        <dbReference type="Pfam" id="PF01370"/>
    </source>
</evidence>
<name>A0ABP6S295_9PSEU</name>
<keyword evidence="4" id="KW-1185">Reference proteome</keyword>
<evidence type="ECO:0000313" key="3">
    <source>
        <dbReference type="EMBL" id="GAA3366191.1"/>
    </source>
</evidence>
<evidence type="ECO:0000313" key="4">
    <source>
        <dbReference type="Proteomes" id="UP001500483"/>
    </source>
</evidence>
<dbReference type="PANTHER" id="PTHR48079:SF6">
    <property type="entry name" value="NAD(P)-BINDING DOMAIN-CONTAINING PROTEIN-RELATED"/>
    <property type="match status" value="1"/>
</dbReference>
<reference evidence="3" key="3">
    <citation type="submission" date="2023-12" db="EMBL/GenBank/DDBJ databases">
        <authorList>
            <person name="Sun Q."/>
            <person name="Inoue M."/>
        </authorList>
    </citation>
    <scope>NUCLEOTIDE SEQUENCE</scope>
    <source>
        <strain evidence="3">JCM 9687</strain>
    </source>
</reference>
<dbReference type="PANTHER" id="PTHR48079">
    <property type="entry name" value="PROTEIN YEEZ"/>
    <property type="match status" value="1"/>
</dbReference>
<dbReference type="InterPro" id="IPR001509">
    <property type="entry name" value="Epimerase_deHydtase"/>
</dbReference>
<organism evidence="3 4">
    <name type="scientific">Saccharopolyspora gregorii</name>
    <dbReference type="NCBI Taxonomy" id="33914"/>
    <lineage>
        <taxon>Bacteria</taxon>
        <taxon>Bacillati</taxon>
        <taxon>Actinomycetota</taxon>
        <taxon>Actinomycetes</taxon>
        <taxon>Pseudonocardiales</taxon>
        <taxon>Pseudonocardiaceae</taxon>
        <taxon>Saccharopolyspora</taxon>
    </lineage>
</organism>
<comment type="caution">
    <text evidence="3">The sequence shown here is derived from an EMBL/GenBank/DDBJ whole genome shotgun (WGS) entry which is preliminary data.</text>
</comment>
<dbReference type="Gene3D" id="3.40.50.720">
    <property type="entry name" value="NAD(P)-binding Rossmann-like Domain"/>
    <property type="match status" value="1"/>
</dbReference>
<dbReference type="SUPFAM" id="SSF51735">
    <property type="entry name" value="NAD(P)-binding Rossmann-fold domains"/>
    <property type="match status" value="1"/>
</dbReference>
<reference evidence="4" key="2">
    <citation type="journal article" date="2019" name="Int. J. Syst. Evol. Microbiol.">
        <title>The Global Catalogue of Microorganisms (GCM) 10K type strain sequencing project: providing services to taxonomists for standard genome sequencing and annotation.</title>
        <authorList>
            <consortium name="The Broad Institute Genomics Platform"/>
            <consortium name="The Broad Institute Genome Sequencing Center for Infectious Disease"/>
            <person name="Wu L."/>
            <person name="Ma J."/>
        </authorList>
    </citation>
    <scope>NUCLEOTIDE SEQUENCE [LARGE SCALE GENOMIC DNA]</scope>
    <source>
        <strain evidence="4">JCM 9687</strain>
    </source>
</reference>
<dbReference type="Pfam" id="PF01370">
    <property type="entry name" value="Epimerase"/>
    <property type="match status" value="1"/>
</dbReference>
<accession>A0ABP6S295</accession>
<feature type="domain" description="NAD-dependent epimerase/dehydratase" evidence="1">
    <location>
        <begin position="5"/>
        <end position="203"/>
    </location>
</feature>
<proteinExistence type="predicted"/>
<reference evidence="3" key="1">
    <citation type="journal article" date="2014" name="Int. J. Syst. Evol. Microbiol.">
        <title>Complete genome of a new Firmicutes species belonging to the dominant human colonic microbiota ('Ruminococcus bicirculans') reveals two chromosomes and a selective capacity to utilize plant glucans.</title>
        <authorList>
            <consortium name="NISC Comparative Sequencing Program"/>
            <person name="Wegmann U."/>
            <person name="Louis P."/>
            <person name="Goesmann A."/>
            <person name="Henrissat B."/>
            <person name="Duncan S.H."/>
            <person name="Flint H.J."/>
        </authorList>
    </citation>
    <scope>NUCLEOTIDE SEQUENCE</scope>
    <source>
        <strain evidence="3">JCM 9687</strain>
    </source>
</reference>
<dbReference type="EMBL" id="BAAAYK010000037">
    <property type="protein sequence ID" value="GAA3354569.1"/>
    <property type="molecule type" value="Genomic_DNA"/>
</dbReference>
<dbReference type="InterPro" id="IPR051783">
    <property type="entry name" value="NAD(P)-dependent_oxidoreduct"/>
</dbReference>
<dbReference type="InterPro" id="IPR036291">
    <property type="entry name" value="NAD(P)-bd_dom_sf"/>
</dbReference>
<dbReference type="EMBL" id="BAAAYK010000038">
    <property type="protein sequence ID" value="GAA3366191.1"/>
    <property type="molecule type" value="Genomic_DNA"/>
</dbReference>
<dbReference type="Proteomes" id="UP001500483">
    <property type="component" value="Unassembled WGS sequence"/>
</dbReference>
<evidence type="ECO:0000313" key="2">
    <source>
        <dbReference type="EMBL" id="GAA3354569.1"/>
    </source>
</evidence>
<dbReference type="RefSeq" id="WP_258342729.1">
    <property type="nucleotide sequence ID" value="NZ_BAAAYK010000037.1"/>
</dbReference>
<protein>
    <submittedName>
        <fullName evidence="3">Complex I NDUFA9 subunit family protein</fullName>
    </submittedName>
</protein>
<gene>
    <name evidence="2" type="ORF">GCM10020366_11670</name>
    <name evidence="3" type="ORF">GCM10020366_69090</name>
</gene>